<dbReference type="GeneID" id="8099481"/>
<dbReference type="GO" id="GO:0004843">
    <property type="term" value="F:cysteine-type deubiquitinase activity"/>
    <property type="evidence" value="ECO:0007669"/>
    <property type="project" value="InterPro"/>
</dbReference>
<protein>
    <recommendedName>
        <fullName evidence="2">USP domain-containing protein</fullName>
    </recommendedName>
</protein>
<evidence type="ECO:0000313" key="3">
    <source>
        <dbReference type="EMBL" id="EED15054.1"/>
    </source>
</evidence>
<dbReference type="SUPFAM" id="SSF54001">
    <property type="entry name" value="Cysteine proteinases"/>
    <property type="match status" value="1"/>
</dbReference>
<dbReference type="Proteomes" id="UP000001745">
    <property type="component" value="Unassembled WGS sequence"/>
</dbReference>
<dbReference type="InterPro" id="IPR028889">
    <property type="entry name" value="USP"/>
</dbReference>
<feature type="region of interest" description="Disordered" evidence="1">
    <location>
        <begin position="248"/>
        <end position="343"/>
    </location>
</feature>
<keyword evidence="4" id="KW-1185">Reference proteome</keyword>
<dbReference type="InterPro" id="IPR001394">
    <property type="entry name" value="Peptidase_C19_UCH"/>
</dbReference>
<name>B8MLD9_TALSN</name>
<dbReference type="HOGENOM" id="CLU_453547_0_0_1"/>
<dbReference type="Pfam" id="PF00443">
    <property type="entry name" value="UCH"/>
    <property type="match status" value="1"/>
</dbReference>
<gene>
    <name evidence="3" type="ORF">TSTA_045170</name>
</gene>
<dbReference type="InterPro" id="IPR038765">
    <property type="entry name" value="Papain-like_cys_pep_sf"/>
</dbReference>
<feature type="domain" description="USP" evidence="2">
    <location>
        <begin position="1"/>
        <end position="233"/>
    </location>
</feature>
<reference evidence="4" key="1">
    <citation type="journal article" date="2015" name="Genome Announc.">
        <title>Genome sequence of the AIDS-associated pathogen Penicillium marneffei (ATCC18224) and its near taxonomic relative Talaromyces stipitatus (ATCC10500).</title>
        <authorList>
            <person name="Nierman W.C."/>
            <person name="Fedorova-Abrams N.D."/>
            <person name="Andrianopoulos A."/>
        </authorList>
    </citation>
    <scope>NUCLEOTIDE SEQUENCE [LARGE SCALE GENOMIC DNA]</scope>
    <source>
        <strain evidence="4">ATCC 10500 / CBS 375.48 / QM 6759 / NRRL 1006</strain>
    </source>
</reference>
<dbReference type="OrthoDB" id="5413281at2759"/>
<dbReference type="CDD" id="cd02257">
    <property type="entry name" value="Peptidase_C19"/>
    <property type="match status" value="1"/>
</dbReference>
<feature type="compositionally biased region" description="Acidic residues" evidence="1">
    <location>
        <begin position="526"/>
        <end position="536"/>
    </location>
</feature>
<feature type="compositionally biased region" description="Low complexity" evidence="1">
    <location>
        <begin position="576"/>
        <end position="586"/>
    </location>
</feature>
<feature type="compositionally biased region" description="Basic residues" evidence="1">
    <location>
        <begin position="462"/>
        <end position="474"/>
    </location>
</feature>
<evidence type="ECO:0000256" key="1">
    <source>
        <dbReference type="SAM" id="MobiDB-lite"/>
    </source>
</evidence>
<feature type="compositionally biased region" description="Low complexity" evidence="1">
    <location>
        <begin position="415"/>
        <end position="428"/>
    </location>
</feature>
<accession>B8MLD9</accession>
<dbReference type="AlphaFoldDB" id="B8MLD9"/>
<dbReference type="Gene3D" id="3.90.70.10">
    <property type="entry name" value="Cysteine proteinases"/>
    <property type="match status" value="1"/>
</dbReference>
<organism evidence="3 4">
    <name type="scientific">Talaromyces stipitatus (strain ATCC 10500 / CBS 375.48 / QM 6759 / NRRL 1006)</name>
    <name type="common">Penicillium stipitatum</name>
    <dbReference type="NCBI Taxonomy" id="441959"/>
    <lineage>
        <taxon>Eukaryota</taxon>
        <taxon>Fungi</taxon>
        <taxon>Dikarya</taxon>
        <taxon>Ascomycota</taxon>
        <taxon>Pezizomycotina</taxon>
        <taxon>Eurotiomycetes</taxon>
        <taxon>Eurotiomycetidae</taxon>
        <taxon>Eurotiales</taxon>
        <taxon>Trichocomaceae</taxon>
        <taxon>Talaromyces</taxon>
        <taxon>Talaromyces sect. Talaromyces</taxon>
    </lineage>
</organism>
<dbReference type="GO" id="GO:0016579">
    <property type="term" value="P:protein deubiquitination"/>
    <property type="evidence" value="ECO:0007669"/>
    <property type="project" value="InterPro"/>
</dbReference>
<dbReference type="VEuPathDB" id="FungiDB:TSTA_045170"/>
<dbReference type="RefSeq" id="XP_002485007.1">
    <property type="nucleotide sequence ID" value="XM_002484962.1"/>
</dbReference>
<feature type="compositionally biased region" description="Basic and acidic residues" evidence="1">
    <location>
        <begin position="561"/>
        <end position="571"/>
    </location>
</feature>
<feature type="compositionally biased region" description="Low complexity" evidence="1">
    <location>
        <begin position="254"/>
        <end position="265"/>
    </location>
</feature>
<feature type="compositionally biased region" description="Polar residues" evidence="1">
    <location>
        <begin position="305"/>
        <end position="315"/>
    </location>
</feature>
<feature type="compositionally biased region" description="Polar residues" evidence="1">
    <location>
        <begin position="328"/>
        <end position="342"/>
    </location>
</feature>
<evidence type="ECO:0000313" key="4">
    <source>
        <dbReference type="Proteomes" id="UP000001745"/>
    </source>
</evidence>
<sequence>MSNLDLDQQNDAEEYMISLVDQIRRLLSFREWAELVSLRQICIRICRECHVRIKRRDPNWILKGELSRTGPKYQKLDEILHFQKPDQDRCDKCDKRTKQDAYYAFLNPPPILIVHVPALVQEDNVNLLEQKVAGLEQHLVFSCYPTDIVSEDGKDSVHWASYQLYGIILLGGDDVTSGHYVCAFEQRQQGHWLWFNDTINAPAEELTRRELEARIKKAQEKEYRIFMMMYRKLFQMPMLQSPGAISSTALQSTRRPQQPRQQPQEQSREQPQEQPKGPVGQVSSDDDNMETLRGQPDDWDEWAKTSGSEQSQKITFSKPDLSERKSAPTENVTQQSNPTHLSTPIDVIEDLAVSAHPETGDATTQPIPGQRGLVEAAPGPSISPPGVRQTRSKTRAARAASQKPEDVQTEPVAPTATQTRTKAKTTTQSEGKQTKSRAKKRAQEEALAEGEIQDSAPTTKGSRAKPGTKSKSRAKTACENEAVAEDEVEETTASVPKTKRSQARLMGEAGDTKIKGRAKRAREEEALADDEQEVDEAPVPKKARTRAKSEAAGGKKRSTRATKEIQIKGEEQTTNSAPAEAEAESSTKPAGRPTRRRTQCKE</sequence>
<dbReference type="PROSITE" id="PS50235">
    <property type="entry name" value="USP_3"/>
    <property type="match status" value="1"/>
</dbReference>
<evidence type="ECO:0000259" key="2">
    <source>
        <dbReference type="PROSITE" id="PS50235"/>
    </source>
</evidence>
<dbReference type="EMBL" id="EQ962657">
    <property type="protein sequence ID" value="EED15054.1"/>
    <property type="molecule type" value="Genomic_DNA"/>
</dbReference>
<proteinExistence type="predicted"/>
<feature type="compositionally biased region" description="Basic residues" evidence="1">
    <location>
        <begin position="593"/>
        <end position="602"/>
    </location>
</feature>
<dbReference type="InParanoid" id="B8MLD9"/>
<feature type="region of interest" description="Disordered" evidence="1">
    <location>
        <begin position="356"/>
        <end position="602"/>
    </location>
</feature>